<name>A0A930DZ55_9FIRM</name>
<comment type="caution">
    <text evidence="1">The sequence shown here is derived from an EMBL/GenBank/DDBJ whole genome shotgun (WGS) entry which is preliminary data.</text>
</comment>
<organism evidence="1 2">
    <name type="scientific">Parvimonas micra</name>
    <dbReference type="NCBI Taxonomy" id="33033"/>
    <lineage>
        <taxon>Bacteria</taxon>
        <taxon>Bacillati</taxon>
        <taxon>Bacillota</taxon>
        <taxon>Tissierellia</taxon>
        <taxon>Tissierellales</taxon>
        <taxon>Peptoniphilaceae</taxon>
        <taxon>Parvimonas</taxon>
    </lineage>
</organism>
<dbReference type="AlphaFoldDB" id="A0A930DZ55"/>
<evidence type="ECO:0000313" key="2">
    <source>
        <dbReference type="Proteomes" id="UP000758611"/>
    </source>
</evidence>
<gene>
    <name evidence="1" type="ORF">HXM94_00100</name>
</gene>
<dbReference type="EMBL" id="JABZRE010000001">
    <property type="protein sequence ID" value="MBF1306190.1"/>
    <property type="molecule type" value="Genomic_DNA"/>
</dbReference>
<protein>
    <submittedName>
        <fullName evidence="1">Uncharacterized protein</fullName>
    </submittedName>
</protein>
<proteinExistence type="predicted"/>
<evidence type="ECO:0000313" key="1">
    <source>
        <dbReference type="EMBL" id="MBF1306190.1"/>
    </source>
</evidence>
<dbReference type="Proteomes" id="UP000758611">
    <property type="component" value="Unassembled WGS sequence"/>
</dbReference>
<dbReference type="RefSeq" id="WP_278476585.1">
    <property type="nucleotide sequence ID" value="NZ_JABZRE010000001.1"/>
</dbReference>
<accession>A0A930DZ55</accession>
<reference evidence="1" key="1">
    <citation type="submission" date="2020-04" db="EMBL/GenBank/DDBJ databases">
        <title>Deep metagenomics examines the oral microbiome during advanced dental caries in children, revealing novel taxa and co-occurrences with host molecules.</title>
        <authorList>
            <person name="Baker J.L."/>
            <person name="Morton J.T."/>
            <person name="Dinis M."/>
            <person name="Alvarez R."/>
            <person name="Tran N.C."/>
            <person name="Knight R."/>
            <person name="Edlund A."/>
        </authorList>
    </citation>
    <scope>NUCLEOTIDE SEQUENCE</scope>
    <source>
        <strain evidence="1">JCVI_23_bin.11</strain>
    </source>
</reference>
<sequence length="389" mass="46259">MLDLKKQNKNYKFINFQEDLEILFSEMIDEACSKKVKFLFDNYKKGEPVWVVLSLKDSSLIFLDYNSYLRHSLESDNIPITKIEKSNDVFENYEDYCGRNIAIIKEETLKSILNLEFKRSSEELYGIRDLIYDFLDKSSELCYELKLGDLPVNYFHFNFFKNNKILSNYFLKFLKNQFEKFKINFYSSNNNKKVDFIIQSAWLKPLINESNKNDLSKLLIDYLKIYKENRIFRIYEWSSFYDIYLNDIKDPVLTKEFLNLLTGMKADPESFIPENSDSDTLKSFKQDIIKLLNENKILLNNNFKVKTTHPIIRSDKLFFQFCNLLKSIKNNVIIEINLVDEFKIGIQSEEGTLQKLKLLKKLQTERINLSFKNLEKAITIFEIKKELST</sequence>